<proteinExistence type="predicted"/>
<dbReference type="Proteomes" id="UP000025241">
    <property type="component" value="Chromosome I"/>
</dbReference>
<feature type="transmembrane region" description="Helical" evidence="1">
    <location>
        <begin position="79"/>
        <end position="98"/>
    </location>
</feature>
<feature type="transmembrane region" description="Helical" evidence="1">
    <location>
        <begin position="40"/>
        <end position="59"/>
    </location>
</feature>
<dbReference type="STRING" id="1301098.PKB_4110"/>
<keyword evidence="3" id="KW-1185">Reference proteome</keyword>
<evidence type="ECO:0000313" key="2">
    <source>
        <dbReference type="EMBL" id="CDF85439.1"/>
    </source>
</evidence>
<evidence type="ECO:0000256" key="1">
    <source>
        <dbReference type="SAM" id="Phobius"/>
    </source>
</evidence>
<keyword evidence="1" id="KW-0472">Membrane</keyword>
<dbReference type="EMBL" id="HG322950">
    <property type="protein sequence ID" value="CDF85439.1"/>
    <property type="molecule type" value="Genomic_DNA"/>
</dbReference>
<dbReference type="AlphaFoldDB" id="A0A024HLC3"/>
<evidence type="ECO:0000313" key="3">
    <source>
        <dbReference type="Proteomes" id="UP000025241"/>
    </source>
</evidence>
<dbReference type="KEGG" id="pkc:PKB_4110"/>
<organism evidence="2 3">
    <name type="scientific">Pseudomonas knackmussii (strain DSM 6978 / CCUG 54928 / LMG 23759 / B13)</name>
    <dbReference type="NCBI Taxonomy" id="1301098"/>
    <lineage>
        <taxon>Bacteria</taxon>
        <taxon>Pseudomonadati</taxon>
        <taxon>Pseudomonadota</taxon>
        <taxon>Gammaproteobacteria</taxon>
        <taxon>Pseudomonadales</taxon>
        <taxon>Pseudomonadaceae</taxon>
        <taxon>Pseudomonas</taxon>
    </lineage>
</organism>
<keyword evidence="1" id="KW-1133">Transmembrane helix</keyword>
<keyword evidence="1" id="KW-0812">Transmembrane</keyword>
<accession>A0A024HLC3</accession>
<dbReference type="HOGENOM" id="CLU_180057_0_0_6"/>
<reference evidence="2 3" key="2">
    <citation type="submission" date="2014-05" db="EMBL/GenBank/DDBJ databases">
        <title>Genome sequence of the 3-chlorobenzoate degrading bacterium Pseudomonas knackmussii B13 shows multiple evidence for horizontal gene transfer.</title>
        <authorList>
            <person name="Miyazaki R."/>
            <person name="Bertelli C."/>
            <person name="Falquet L."/>
            <person name="Robinson-Rechavi M."/>
            <person name="Gharib W."/>
            <person name="Roy S."/>
            <person name="Van der Meer J.R."/>
        </authorList>
    </citation>
    <scope>NUCLEOTIDE SEQUENCE [LARGE SCALE GENOMIC DNA]</scope>
    <source>
        <strain evidence="2 3">B13</strain>
    </source>
</reference>
<dbReference type="PATRIC" id="fig|1301098.3.peg.4118"/>
<dbReference type="OrthoDB" id="6905257at2"/>
<name>A0A024HLC3_PSEKB</name>
<protein>
    <submittedName>
        <fullName evidence="2">Hypothetical membrane protein</fullName>
    </submittedName>
</protein>
<reference evidence="2 3" key="1">
    <citation type="submission" date="2013-03" db="EMBL/GenBank/DDBJ databases">
        <authorList>
            <person name="Linke B."/>
        </authorList>
    </citation>
    <scope>NUCLEOTIDE SEQUENCE [LARGE SCALE GENOMIC DNA]</scope>
    <source>
        <strain evidence="2 3">B13</strain>
    </source>
</reference>
<sequence length="101" mass="11106">MLGMVLVVLGSLWLLSQLLLGVVILPLASWLARESNPQLYWQFVYLLPALLLAMGAFLLRYRVHSFAGLRRERTNCVTFLLVSAGLALVLGKATGLLLPAL</sequence>
<gene>
    <name evidence="2" type="ORF">PKB_4110</name>
</gene>
<dbReference type="RefSeq" id="WP_043253928.1">
    <property type="nucleotide sequence ID" value="NZ_HG322950.1"/>
</dbReference>